<feature type="transmembrane region" description="Helical" evidence="1">
    <location>
        <begin position="37"/>
        <end position="59"/>
    </location>
</feature>
<evidence type="ECO:0000313" key="2">
    <source>
        <dbReference type="EMBL" id="WBV61568.1"/>
    </source>
</evidence>
<accession>A0ABY7QRX9</accession>
<feature type="transmembrane region" description="Helical" evidence="1">
    <location>
        <begin position="316"/>
        <end position="336"/>
    </location>
</feature>
<dbReference type="GO" id="GO:0016874">
    <property type="term" value="F:ligase activity"/>
    <property type="evidence" value="ECO:0007669"/>
    <property type="project" value="UniProtKB-KW"/>
</dbReference>
<dbReference type="Proteomes" id="UP001210978">
    <property type="component" value="Chromosome"/>
</dbReference>
<feature type="transmembrane region" description="Helical" evidence="1">
    <location>
        <begin position="356"/>
        <end position="379"/>
    </location>
</feature>
<feature type="transmembrane region" description="Helical" evidence="1">
    <location>
        <begin position="80"/>
        <end position="102"/>
    </location>
</feature>
<feature type="transmembrane region" description="Helical" evidence="1">
    <location>
        <begin position="199"/>
        <end position="223"/>
    </location>
</feature>
<reference evidence="2 3" key="1">
    <citation type="submission" date="2023-01" db="EMBL/GenBank/DDBJ databases">
        <title>Complete genome of Chryseobacterium camelliae VAN22-5A.</title>
        <authorList>
            <person name="Zong G."/>
            <person name="Cao G."/>
        </authorList>
    </citation>
    <scope>NUCLEOTIDE SEQUENCE [LARGE SCALE GENOMIC DNA]</scope>
    <source>
        <strain evidence="2 3">VAN22-5A</strain>
    </source>
</reference>
<feature type="transmembrane region" description="Helical" evidence="1">
    <location>
        <begin position="130"/>
        <end position="147"/>
    </location>
</feature>
<dbReference type="RefSeq" id="WP_271149847.1">
    <property type="nucleotide sequence ID" value="NZ_CP115859.1"/>
</dbReference>
<name>A0ABY7QRX9_9FLAO</name>
<proteinExistence type="predicted"/>
<sequence length="388" mass="45158">MTKEINFKKFFSMGYTLVYLIFFCFLPLYYHDNLDNSILMLMIAITLISIIIFVATLNSRIVFGGKKKYFYLDFDFFSKTILSIYVIVVMIILITAPSIPIIEAFKGTSQGDLIMLRESFLKTRTGWESILPYIITVLDSAIIPYIIIESFLRKSRNRFFYLIIFLMYSISFLEKAYLFKIIIPLMFYLYTKAKNRKLFLIRSGVIILGFLSFMFTITQFGGVENSEKRSFFSIEYIPTGILDAIVWRSFVVPVRTSYDALLFFQNEFSDNLLGATSNLIATLTLQERINFERLLYFNQFGGNGTGNANFCFIEDAYINFSFVGVIFFSFLAGSLTRMTLKSRNLAAISILPFFLFQIYNVSFIANFLNNGYFIFFFIIKFVKFRKSN</sequence>
<dbReference type="NCBIfam" id="TIGR04370">
    <property type="entry name" value="glyco_rpt_poly"/>
    <property type="match status" value="1"/>
</dbReference>
<evidence type="ECO:0000313" key="3">
    <source>
        <dbReference type="Proteomes" id="UP001210978"/>
    </source>
</evidence>
<protein>
    <submittedName>
        <fullName evidence="2">O-antigen ligase</fullName>
    </submittedName>
</protein>
<keyword evidence="1" id="KW-0812">Transmembrane</keyword>
<keyword evidence="3" id="KW-1185">Reference proteome</keyword>
<feature type="transmembrane region" description="Helical" evidence="1">
    <location>
        <begin position="12"/>
        <end position="31"/>
    </location>
</feature>
<keyword evidence="2" id="KW-0436">Ligase</keyword>
<gene>
    <name evidence="2" type="ORF">PFY12_05455</name>
</gene>
<keyword evidence="1" id="KW-0472">Membrane</keyword>
<evidence type="ECO:0000256" key="1">
    <source>
        <dbReference type="SAM" id="Phobius"/>
    </source>
</evidence>
<keyword evidence="1" id="KW-1133">Transmembrane helix</keyword>
<dbReference type="EMBL" id="CP115859">
    <property type="protein sequence ID" value="WBV61568.1"/>
    <property type="molecule type" value="Genomic_DNA"/>
</dbReference>
<organism evidence="2 3">
    <name type="scientific">Chryseobacterium camelliae</name>
    <dbReference type="NCBI Taxonomy" id="1265445"/>
    <lineage>
        <taxon>Bacteria</taxon>
        <taxon>Pseudomonadati</taxon>
        <taxon>Bacteroidota</taxon>
        <taxon>Flavobacteriia</taxon>
        <taxon>Flavobacteriales</taxon>
        <taxon>Weeksellaceae</taxon>
        <taxon>Chryseobacterium group</taxon>
        <taxon>Chryseobacterium</taxon>
    </lineage>
</organism>
<feature type="transmembrane region" description="Helical" evidence="1">
    <location>
        <begin position="159"/>
        <end position="179"/>
    </location>
</feature>